<name>A0A3P9NIE3_POERE</name>
<dbReference type="OMA" id="TEMFAVE"/>
<feature type="compositionally biased region" description="Polar residues" evidence="1">
    <location>
        <begin position="31"/>
        <end position="49"/>
    </location>
</feature>
<dbReference type="Gene3D" id="1.20.58.60">
    <property type="match status" value="1"/>
</dbReference>
<dbReference type="GeneTree" id="ENSGT00940000174800"/>
<feature type="compositionally biased region" description="Pro residues" evidence="1">
    <location>
        <begin position="278"/>
        <end position="287"/>
    </location>
</feature>
<reference evidence="3" key="1">
    <citation type="submission" date="2013-11" db="EMBL/GenBank/DDBJ databases">
        <title>The genomic landscape of the Guanapo guppy.</title>
        <authorList>
            <person name="Kuenstner A."/>
            <person name="Dreyer C."/>
        </authorList>
    </citation>
    <scope>NUCLEOTIDE SEQUENCE</scope>
    <source>
        <strain evidence="3">Guanapo</strain>
    </source>
</reference>
<evidence type="ECO:0000256" key="1">
    <source>
        <dbReference type="SAM" id="MobiDB-lite"/>
    </source>
</evidence>
<organism evidence="2 3">
    <name type="scientific">Poecilia reticulata</name>
    <name type="common">Guppy</name>
    <name type="synonym">Acanthophacelus reticulatus</name>
    <dbReference type="NCBI Taxonomy" id="8081"/>
    <lineage>
        <taxon>Eukaryota</taxon>
        <taxon>Metazoa</taxon>
        <taxon>Chordata</taxon>
        <taxon>Craniata</taxon>
        <taxon>Vertebrata</taxon>
        <taxon>Euteleostomi</taxon>
        <taxon>Actinopterygii</taxon>
        <taxon>Neopterygii</taxon>
        <taxon>Teleostei</taxon>
        <taxon>Neoteleostei</taxon>
        <taxon>Acanthomorphata</taxon>
        <taxon>Ovalentaria</taxon>
        <taxon>Atherinomorphae</taxon>
        <taxon>Cyprinodontiformes</taxon>
        <taxon>Poeciliidae</taxon>
        <taxon>Poeciliinae</taxon>
        <taxon>Poecilia</taxon>
    </lineage>
</organism>
<feature type="region of interest" description="Disordered" evidence="1">
    <location>
        <begin position="228"/>
        <end position="295"/>
    </location>
</feature>
<dbReference type="GO" id="GO:0034993">
    <property type="term" value="C:meiotic nuclear membrane microtubule tethering complex"/>
    <property type="evidence" value="ECO:0007669"/>
    <property type="project" value="InterPro"/>
</dbReference>
<feature type="compositionally biased region" description="Polar residues" evidence="1">
    <location>
        <begin position="257"/>
        <end position="270"/>
    </location>
</feature>
<evidence type="ECO:0000313" key="3">
    <source>
        <dbReference type="Proteomes" id="UP000242638"/>
    </source>
</evidence>
<keyword evidence="3" id="KW-1185">Reference proteome</keyword>
<dbReference type="AlphaFoldDB" id="A0A3P9NIE3"/>
<feature type="region of interest" description="Disordered" evidence="1">
    <location>
        <begin position="357"/>
        <end position="391"/>
    </location>
</feature>
<evidence type="ECO:0000313" key="2">
    <source>
        <dbReference type="Ensembl" id="ENSPREP00000009346.1"/>
    </source>
</evidence>
<dbReference type="Ensembl" id="ENSPRET00000009458.1">
    <property type="protein sequence ID" value="ENSPREP00000009346.1"/>
    <property type="gene ID" value="ENSPREG00000006364.1"/>
</dbReference>
<dbReference type="PANTHER" id="PTHR21640:SF1">
    <property type="entry name" value="NESPRIN-4"/>
    <property type="match status" value="1"/>
</dbReference>
<protein>
    <submittedName>
        <fullName evidence="2">Uncharacterized LOC103460035</fullName>
    </submittedName>
</protein>
<accession>A0A3P9NIE3</accession>
<feature type="compositionally biased region" description="Polar residues" evidence="1">
    <location>
        <begin position="235"/>
        <end position="247"/>
    </location>
</feature>
<feature type="region of interest" description="Disordered" evidence="1">
    <location>
        <begin position="1"/>
        <end position="54"/>
    </location>
</feature>
<reference evidence="2" key="2">
    <citation type="submission" date="2025-08" db="UniProtKB">
        <authorList>
            <consortium name="Ensembl"/>
        </authorList>
    </citation>
    <scope>IDENTIFICATION</scope>
    <source>
        <strain evidence="2">Guanapo</strain>
    </source>
</reference>
<feature type="region of interest" description="Disordered" evidence="1">
    <location>
        <begin position="485"/>
        <end position="505"/>
    </location>
</feature>
<feature type="region of interest" description="Disordered" evidence="1">
    <location>
        <begin position="555"/>
        <end position="593"/>
    </location>
</feature>
<feature type="compositionally biased region" description="Basic and acidic residues" evidence="1">
    <location>
        <begin position="446"/>
        <end position="457"/>
    </location>
</feature>
<dbReference type="InterPro" id="IPR030268">
    <property type="entry name" value="SYNE4"/>
</dbReference>
<feature type="region of interest" description="Disordered" evidence="1">
    <location>
        <begin position="446"/>
        <end position="467"/>
    </location>
</feature>
<feature type="compositionally biased region" description="Pro residues" evidence="1">
    <location>
        <begin position="571"/>
        <end position="593"/>
    </location>
</feature>
<dbReference type="SUPFAM" id="SSF46966">
    <property type="entry name" value="Spectrin repeat"/>
    <property type="match status" value="1"/>
</dbReference>
<dbReference type="STRING" id="8081.ENSPREP00000009346"/>
<proteinExistence type="predicted"/>
<dbReference type="Proteomes" id="UP000242638">
    <property type="component" value="Unassembled WGS sequence"/>
</dbReference>
<reference evidence="2" key="3">
    <citation type="submission" date="2025-09" db="UniProtKB">
        <authorList>
            <consortium name="Ensembl"/>
        </authorList>
    </citation>
    <scope>IDENTIFICATION</scope>
    <source>
        <strain evidence="2">Guanapo</strain>
    </source>
</reference>
<dbReference type="PANTHER" id="PTHR21640">
    <property type="match status" value="1"/>
</dbReference>
<feature type="compositionally biased region" description="Polar residues" evidence="1">
    <location>
        <begin position="1"/>
        <end position="11"/>
    </location>
</feature>
<sequence length="633" mass="70127">MMSGPNPSSQNHADDAGPGDESLDPEPLLDPNQQPVLCSWTGQGDSSWSPDGDQPRYGGLDRKWVLWHEFMQEHAHLDAWLRLAEQAVNTLSPAHLTYSASKEELRRFQRLRSEAGSQLIRLDGLTRRNRTLPRLFQGAVQVRLLGAARECGRRWDEVDAKLETITGRLQRCVSEWEEFEAEREELALWLADMDARLTAIHHMAGSNCDKLRELRVFDGVTVLTRPADSGYPSESVLQSDLDPSSVPTDLRGEPSENHQLFPSDFRQSMNATPTGPARRPPTPPPSPSHEHLGLEWDPSVDIGRSLSHDDADSSYFSVCTGLCQPDETKRWSYLSSFDSRSDITADITNQEAALEWTDQPEPGLVSPVTSRQEEDQWAASSPEADLNKPMRFDGGRVKAWLRVQSSAPAEMTTSCSRAVQTDGDGKEPLQDVLTQDLHVDSWRRHGDSWRRHGDRQRPLPAPSSREPAGAAIGYLQSALQVSPAGSGGAAVELSPRRGRRRFDSRPGDLSLPCHIKAIRANKTEMFAVERRHSSSILMIYFLLIRRKRSRPAVMKRSSVSLSPGEHSGVPEPEPGPAPALLTPIPPTADLPPPLHQHSSSSSWLLLSPCWLASSWLPWSLPVTVATGCHAPSI</sequence>